<dbReference type="Proteomes" id="UP000707451">
    <property type="component" value="Unassembled WGS sequence"/>
</dbReference>
<dbReference type="InterPro" id="IPR043183">
    <property type="entry name" value="DNJB2/6-like"/>
</dbReference>
<dbReference type="PROSITE" id="PS00636">
    <property type="entry name" value="DNAJ_1"/>
    <property type="match status" value="1"/>
</dbReference>
<feature type="compositionally biased region" description="Acidic residues" evidence="1">
    <location>
        <begin position="422"/>
        <end position="432"/>
    </location>
</feature>
<dbReference type="InterPro" id="IPR018253">
    <property type="entry name" value="DnaJ_domain_CS"/>
</dbReference>
<feature type="compositionally biased region" description="Low complexity" evidence="1">
    <location>
        <begin position="206"/>
        <end position="218"/>
    </location>
</feature>
<dbReference type="PRINTS" id="PR00625">
    <property type="entry name" value="JDOMAIN"/>
</dbReference>
<feature type="compositionally biased region" description="Polar residues" evidence="1">
    <location>
        <begin position="219"/>
        <end position="229"/>
    </location>
</feature>
<dbReference type="AlphaFoldDB" id="A0A9P8BQA9"/>
<feature type="region of interest" description="Disordered" evidence="1">
    <location>
        <begin position="196"/>
        <end position="507"/>
    </location>
</feature>
<keyword evidence="4" id="KW-1185">Reference proteome</keyword>
<gene>
    <name evidence="3" type="ORF">KI688_003368</name>
</gene>
<dbReference type="Gene3D" id="1.10.287.110">
    <property type="entry name" value="DnaJ domain"/>
    <property type="match status" value="1"/>
</dbReference>
<evidence type="ECO:0000259" key="2">
    <source>
        <dbReference type="PROSITE" id="PS50076"/>
    </source>
</evidence>
<feature type="compositionally biased region" description="Basic and acidic residues" evidence="1">
    <location>
        <begin position="360"/>
        <end position="370"/>
    </location>
</feature>
<feature type="compositionally biased region" description="Polar residues" evidence="1">
    <location>
        <begin position="285"/>
        <end position="308"/>
    </location>
</feature>
<feature type="compositionally biased region" description="Low complexity" evidence="1">
    <location>
        <begin position="451"/>
        <end position="466"/>
    </location>
</feature>
<evidence type="ECO:0000256" key="1">
    <source>
        <dbReference type="SAM" id="MobiDB-lite"/>
    </source>
</evidence>
<evidence type="ECO:0000313" key="3">
    <source>
        <dbReference type="EMBL" id="KAG9064180.1"/>
    </source>
</evidence>
<dbReference type="EMBL" id="JAHRHY010000014">
    <property type="protein sequence ID" value="KAG9064180.1"/>
    <property type="molecule type" value="Genomic_DNA"/>
</dbReference>
<dbReference type="CDD" id="cd06257">
    <property type="entry name" value="DnaJ"/>
    <property type="match status" value="1"/>
</dbReference>
<proteinExistence type="predicted"/>
<feature type="compositionally biased region" description="Gly residues" evidence="1">
    <location>
        <begin position="372"/>
        <end position="387"/>
    </location>
</feature>
<feature type="compositionally biased region" description="Low complexity" evidence="1">
    <location>
        <begin position="230"/>
        <end position="284"/>
    </location>
</feature>
<accession>A0A9P8BQA9</accession>
<dbReference type="SUPFAM" id="SSF46565">
    <property type="entry name" value="Chaperone J-domain"/>
    <property type="match status" value="1"/>
</dbReference>
<comment type="caution">
    <text evidence="3">The sequence shown here is derived from an EMBL/GenBank/DDBJ whole genome shotgun (WGS) entry which is preliminary data.</text>
</comment>
<feature type="compositionally biased region" description="Polar residues" evidence="1">
    <location>
        <begin position="494"/>
        <end position="507"/>
    </location>
</feature>
<feature type="domain" description="J" evidence="2">
    <location>
        <begin position="12"/>
        <end position="79"/>
    </location>
</feature>
<dbReference type="PROSITE" id="PS50076">
    <property type="entry name" value="DNAJ_2"/>
    <property type="match status" value="1"/>
</dbReference>
<dbReference type="SMART" id="SM00271">
    <property type="entry name" value="DnaJ"/>
    <property type="match status" value="1"/>
</dbReference>
<organism evidence="3 4">
    <name type="scientific">Linnemannia hyalina</name>
    <dbReference type="NCBI Taxonomy" id="64524"/>
    <lineage>
        <taxon>Eukaryota</taxon>
        <taxon>Fungi</taxon>
        <taxon>Fungi incertae sedis</taxon>
        <taxon>Mucoromycota</taxon>
        <taxon>Mortierellomycotina</taxon>
        <taxon>Mortierellomycetes</taxon>
        <taxon>Mortierellales</taxon>
        <taxon>Mortierellaceae</taxon>
        <taxon>Linnemannia</taxon>
    </lineage>
</organism>
<dbReference type="InterPro" id="IPR036869">
    <property type="entry name" value="J_dom_sf"/>
</dbReference>
<dbReference type="Pfam" id="PF00226">
    <property type="entry name" value="DnaJ"/>
    <property type="match status" value="1"/>
</dbReference>
<feature type="compositionally biased region" description="Polar residues" evidence="1">
    <location>
        <begin position="329"/>
        <end position="342"/>
    </location>
</feature>
<dbReference type="PANTHER" id="PTHR45168">
    <property type="entry name" value="DNAJ HOMOLOG SUBFAMILY B MEMBER 2"/>
    <property type="match status" value="1"/>
</dbReference>
<feature type="compositionally biased region" description="Basic and acidic residues" evidence="1">
    <location>
        <begin position="393"/>
        <end position="402"/>
    </location>
</feature>
<dbReference type="PANTHER" id="PTHR45168:SF3">
    <property type="entry name" value="DNAJ HEAT SHOCK PROTEIN FAMILY (HSP40) MEMBER B2"/>
    <property type="match status" value="1"/>
</dbReference>
<name>A0A9P8BQA9_9FUNG</name>
<sequence length="507" mass="55536">MSNGDQQNDKPNYYELLCLEPGASKDDVRKAYRKQALLFHPDKMKPHMKEEASQHFQLISEAYDVLFDDKKRELYDRYGYEGVKAGGDPNPQPDLSGFFPHGGHPSQAPGRPQDFGFGFDPPFFSSFGVPAGAGGFHDQAFFADHQQRHMRNLFDQHMGSMFSGGGGFSRGHGPGFPPDFMHDHGFHQQHHDAFFNSAFGDRDPFQRGGQQQQQQQQRPTLFSTSPFANQTQTQSQSQWSGTGSRSSPFTMFGSNGNRGGFTTSSSSSSSTVGGSGSRTSTRTTIVNGKRTTVTEVTDAQGVTTTTVDNPDGTRETFVNGVATAIEEQAQPTVRQEQGSAGQQPIIIHDDDDNTQGSSNRSRDRGGRSSHTDGGGGSSGGYRLGGRGEGADSSARRASRDRNQYQGTASSAARPEVRTETVFLDDDDDDEILYETLSEHRRSRQQRGSGGREATTGTGTRAGRYAGVTQERGGYFNYDEPDLYHPHMGNGQRLRGSNSPEQSRYNRD</sequence>
<dbReference type="OrthoDB" id="10250354at2759"/>
<feature type="region of interest" description="Disordered" evidence="1">
    <location>
        <begin position="83"/>
        <end position="113"/>
    </location>
</feature>
<evidence type="ECO:0000313" key="4">
    <source>
        <dbReference type="Proteomes" id="UP000707451"/>
    </source>
</evidence>
<dbReference type="InterPro" id="IPR001623">
    <property type="entry name" value="DnaJ_domain"/>
</dbReference>
<dbReference type="GO" id="GO:0030544">
    <property type="term" value="F:Hsp70 protein binding"/>
    <property type="evidence" value="ECO:0007669"/>
    <property type="project" value="InterPro"/>
</dbReference>
<dbReference type="GO" id="GO:0051082">
    <property type="term" value="F:unfolded protein binding"/>
    <property type="evidence" value="ECO:0007669"/>
    <property type="project" value="InterPro"/>
</dbReference>
<reference evidence="3" key="1">
    <citation type="submission" date="2021-06" db="EMBL/GenBank/DDBJ databases">
        <title>Genome Sequence of Mortierella hyaline Strain SCG-10, a Cold-Adapted, Nitrate-Reducing Fungus Isolated from Soil in Minnesota, USA.</title>
        <authorList>
            <person name="Aldossari N."/>
        </authorList>
    </citation>
    <scope>NUCLEOTIDE SEQUENCE</scope>
    <source>
        <strain evidence="3">SCG-10</strain>
    </source>
</reference>
<protein>
    <recommendedName>
        <fullName evidence="2">J domain-containing protein</fullName>
    </recommendedName>
</protein>